<organism evidence="9 10">
    <name type="scientific">Thanatephorus cucumeris (strain AG1-IA)</name>
    <name type="common">Rice sheath blight fungus</name>
    <name type="synonym">Rhizoctonia solani</name>
    <dbReference type="NCBI Taxonomy" id="983506"/>
    <lineage>
        <taxon>Eukaryota</taxon>
        <taxon>Fungi</taxon>
        <taxon>Dikarya</taxon>
        <taxon>Basidiomycota</taxon>
        <taxon>Agaricomycotina</taxon>
        <taxon>Agaricomycetes</taxon>
        <taxon>Cantharellales</taxon>
        <taxon>Ceratobasidiaceae</taxon>
        <taxon>Rhizoctonia</taxon>
        <taxon>Rhizoctonia solani AG-1</taxon>
    </lineage>
</organism>
<keyword evidence="6 8" id="KW-0472">Membrane</keyword>
<feature type="transmembrane region" description="Helical" evidence="8">
    <location>
        <begin position="196"/>
        <end position="214"/>
    </location>
</feature>
<dbReference type="OrthoDB" id="16679at2759"/>
<dbReference type="HOGENOM" id="CLU_928066_0_0_1"/>
<feature type="region of interest" description="Disordered" evidence="7">
    <location>
        <begin position="262"/>
        <end position="300"/>
    </location>
</feature>
<evidence type="ECO:0000313" key="9">
    <source>
        <dbReference type="EMBL" id="ELU38034.1"/>
    </source>
</evidence>
<name>L8WNV5_THACA</name>
<evidence type="ECO:0000256" key="4">
    <source>
        <dbReference type="ARBA" id="ARBA00022824"/>
    </source>
</evidence>
<dbReference type="EMBL" id="AFRT01002294">
    <property type="protein sequence ID" value="ELU38034.1"/>
    <property type="molecule type" value="Genomic_DNA"/>
</dbReference>
<keyword evidence="3 8" id="KW-0812">Transmembrane</keyword>
<evidence type="ECO:0000256" key="5">
    <source>
        <dbReference type="ARBA" id="ARBA00022989"/>
    </source>
</evidence>
<dbReference type="Proteomes" id="UP000011668">
    <property type="component" value="Unassembled WGS sequence"/>
</dbReference>
<accession>L8WNV5</accession>
<keyword evidence="4" id="KW-0256">Endoplasmic reticulum</keyword>
<evidence type="ECO:0000256" key="2">
    <source>
        <dbReference type="ARBA" id="ARBA00005500"/>
    </source>
</evidence>
<reference evidence="9 10" key="1">
    <citation type="journal article" date="2013" name="Nat. Commun.">
        <title>The evolution and pathogenic mechanisms of the rice sheath blight pathogen.</title>
        <authorList>
            <person name="Zheng A."/>
            <person name="Lin R."/>
            <person name="Xu L."/>
            <person name="Qin P."/>
            <person name="Tang C."/>
            <person name="Ai P."/>
            <person name="Zhang D."/>
            <person name="Liu Y."/>
            <person name="Sun Z."/>
            <person name="Feng H."/>
            <person name="Wang Y."/>
            <person name="Chen Y."/>
            <person name="Liang X."/>
            <person name="Fu R."/>
            <person name="Li Q."/>
            <person name="Zhang J."/>
            <person name="Yu X."/>
            <person name="Xie Z."/>
            <person name="Ding L."/>
            <person name="Guan P."/>
            <person name="Tang J."/>
            <person name="Liang Y."/>
            <person name="Wang S."/>
            <person name="Deng Q."/>
            <person name="Li S."/>
            <person name="Zhu J."/>
            <person name="Wang L."/>
            <person name="Liu H."/>
            <person name="Li P."/>
        </authorList>
    </citation>
    <scope>NUCLEOTIDE SEQUENCE [LARGE SCALE GENOMIC DNA]</scope>
    <source>
        <strain evidence="10">AG-1 IA</strain>
    </source>
</reference>
<dbReference type="Pfam" id="PF06624">
    <property type="entry name" value="RAMP4"/>
    <property type="match status" value="1"/>
</dbReference>
<gene>
    <name evidence="9" type="ORF">AG1IA_07936</name>
</gene>
<evidence type="ECO:0000256" key="6">
    <source>
        <dbReference type="ARBA" id="ARBA00023136"/>
    </source>
</evidence>
<sequence length="300" mass="33270">MACVSPTTHKLSLLHNRKTGPRDNLKCDNKKQRNRWYKLSNAGSGTKSLFYCAVRECAQLQTSDDTSYATEVGTRIYRDQGSYAQSLGNNKDCLCTNSPSGQPHDSPSLFSTAPIRPATDVYRTTNLISAATRHGLFDTYSEYTSLYTSLLRLSPPHLPTAHDIKTKNARYAQNARAGKTVPRASYRDRLAKKSPLGYTALTAVMFVVFGGVYFTSLPKRHSLTVAPGSSVLPLTCPAFAHVLLLYPLSEYKTPIKTHFTPCEPMHTPTAQPTNHPPPPTLLHPPSFPRQPRYSHSYSKP</sequence>
<feature type="compositionally biased region" description="Pro residues" evidence="7">
    <location>
        <begin position="274"/>
        <end position="288"/>
    </location>
</feature>
<evidence type="ECO:0000256" key="1">
    <source>
        <dbReference type="ARBA" id="ARBA00004389"/>
    </source>
</evidence>
<proteinExistence type="inferred from homology"/>
<dbReference type="GO" id="GO:0005789">
    <property type="term" value="C:endoplasmic reticulum membrane"/>
    <property type="evidence" value="ECO:0007669"/>
    <property type="project" value="UniProtKB-SubCell"/>
</dbReference>
<dbReference type="InterPro" id="IPR010580">
    <property type="entry name" value="ER_stress-assoc"/>
</dbReference>
<comment type="subcellular location">
    <subcellularLocation>
        <location evidence="1">Endoplasmic reticulum membrane</location>
        <topology evidence="1">Single-pass membrane protein</topology>
    </subcellularLocation>
</comment>
<keyword evidence="10" id="KW-1185">Reference proteome</keyword>
<comment type="caution">
    <text evidence="9">The sequence shown here is derived from an EMBL/GenBank/DDBJ whole genome shotgun (WGS) entry which is preliminary data.</text>
</comment>
<keyword evidence="5 8" id="KW-1133">Transmembrane helix</keyword>
<evidence type="ECO:0000313" key="10">
    <source>
        <dbReference type="Proteomes" id="UP000011668"/>
    </source>
</evidence>
<evidence type="ECO:0000256" key="8">
    <source>
        <dbReference type="SAM" id="Phobius"/>
    </source>
</evidence>
<evidence type="ECO:0000256" key="3">
    <source>
        <dbReference type="ARBA" id="ARBA00022692"/>
    </source>
</evidence>
<comment type="similarity">
    <text evidence="2">Belongs to the RAMP4 family.</text>
</comment>
<protein>
    <submittedName>
        <fullName evidence="9">Uncharacterized protein</fullName>
    </submittedName>
</protein>
<dbReference type="AlphaFoldDB" id="L8WNV5"/>
<feature type="transmembrane region" description="Helical" evidence="8">
    <location>
        <begin position="226"/>
        <end position="246"/>
    </location>
</feature>
<evidence type="ECO:0000256" key="7">
    <source>
        <dbReference type="SAM" id="MobiDB-lite"/>
    </source>
</evidence>